<feature type="transmembrane region" description="Helical" evidence="7">
    <location>
        <begin position="94"/>
        <end position="112"/>
    </location>
</feature>
<evidence type="ECO:0000313" key="10">
    <source>
        <dbReference type="Proteomes" id="UP000723714"/>
    </source>
</evidence>
<evidence type="ECO:0000313" key="9">
    <source>
        <dbReference type="EMBL" id="MBU3878556.1"/>
    </source>
</evidence>
<dbReference type="RefSeq" id="WP_216245390.1">
    <property type="nucleotide sequence ID" value="NZ_JABACJ020000038.1"/>
</dbReference>
<keyword evidence="10" id="KW-1185">Reference proteome</keyword>
<dbReference type="Proteomes" id="UP000723714">
    <property type="component" value="Unassembled WGS sequence"/>
</dbReference>
<sequence>MRNKTRDLFKNRWVRIVCYGLLLGLLCQVYISPFAYTSYVVSLGTPAVNALLLFQPELPVLPLLSIMSAVACLLRGTVGAVGNTGFMSMFLPALFYYGIYSILVSILFRIFNHARKFHLMMGMIVCDCAANAVQLALMGHPEGKAVIYSVLISVIRGAFVWLLYCMYEWEHLYLRKKEHQSHYAQLNQIVTDIYAESFYLKKSMEDLNELTRKSHQLYEDLESRGQDGQQALEIAREAHEIRKDYQRVAEGFSALIHEHEEKSMKLSAVLQIIEDNTKRQMAQRGKLLTFQVRLNTEMQIQHYYDLFTILNNLLVNSMDACEAGGHIGLSAEKQDRMLVLTVTDDGCGIDPDMQEYIWGAGFSTKYDKETGQMSTGIGLCHVANVVQYLGGMVELKSQPGKGSEFQIMLPAEAL</sequence>
<evidence type="ECO:0000256" key="6">
    <source>
        <dbReference type="ARBA" id="ARBA00023012"/>
    </source>
</evidence>
<dbReference type="GO" id="GO:0016301">
    <property type="term" value="F:kinase activity"/>
    <property type="evidence" value="ECO:0007669"/>
    <property type="project" value="UniProtKB-KW"/>
</dbReference>
<dbReference type="InterPro" id="IPR005467">
    <property type="entry name" value="His_kinase_dom"/>
</dbReference>
<dbReference type="EC" id="2.7.13.3" evidence="2"/>
<evidence type="ECO:0000256" key="3">
    <source>
        <dbReference type="ARBA" id="ARBA00022553"/>
    </source>
</evidence>
<evidence type="ECO:0000259" key="8">
    <source>
        <dbReference type="PROSITE" id="PS50109"/>
    </source>
</evidence>
<accession>A0ABS6DAU4</accession>
<organism evidence="9 10">
    <name type="scientific">Faecalicatena faecalis</name>
    <dbReference type="NCBI Taxonomy" id="2726362"/>
    <lineage>
        <taxon>Bacteria</taxon>
        <taxon>Bacillati</taxon>
        <taxon>Bacillota</taxon>
        <taxon>Clostridia</taxon>
        <taxon>Lachnospirales</taxon>
        <taxon>Lachnospiraceae</taxon>
        <taxon>Faecalicatena</taxon>
    </lineage>
</organism>
<evidence type="ECO:0000256" key="7">
    <source>
        <dbReference type="SAM" id="Phobius"/>
    </source>
</evidence>
<keyword evidence="5 9" id="KW-0418">Kinase</keyword>
<evidence type="ECO:0000256" key="2">
    <source>
        <dbReference type="ARBA" id="ARBA00012438"/>
    </source>
</evidence>
<dbReference type="PANTHER" id="PTHR44936:SF9">
    <property type="entry name" value="SENSOR PROTEIN CREC"/>
    <property type="match status" value="1"/>
</dbReference>
<reference evidence="9 10" key="1">
    <citation type="submission" date="2021-06" db="EMBL/GenBank/DDBJ databases">
        <title>Faecalicatena sp. nov. isolated from porcine feces.</title>
        <authorList>
            <person name="Oh B.S."/>
            <person name="Lee J.H."/>
        </authorList>
    </citation>
    <scope>NUCLEOTIDE SEQUENCE [LARGE SCALE GENOMIC DNA]</scope>
    <source>
        <strain evidence="9 10">AGMB00832</strain>
    </source>
</reference>
<dbReference type="Pfam" id="PF02518">
    <property type="entry name" value="HATPase_c"/>
    <property type="match status" value="1"/>
</dbReference>
<comment type="catalytic activity">
    <reaction evidence="1">
        <text>ATP + protein L-histidine = ADP + protein N-phospho-L-histidine.</text>
        <dbReference type="EC" id="2.7.13.3"/>
    </reaction>
</comment>
<dbReference type="InterPro" id="IPR003594">
    <property type="entry name" value="HATPase_dom"/>
</dbReference>
<keyword evidence="6" id="KW-0902">Two-component regulatory system</keyword>
<keyword evidence="3" id="KW-0597">Phosphoprotein</keyword>
<feature type="transmembrane region" description="Helical" evidence="7">
    <location>
        <begin position="145"/>
        <end position="167"/>
    </location>
</feature>
<evidence type="ECO:0000256" key="4">
    <source>
        <dbReference type="ARBA" id="ARBA00022679"/>
    </source>
</evidence>
<dbReference type="PANTHER" id="PTHR44936">
    <property type="entry name" value="SENSOR PROTEIN CREC"/>
    <property type="match status" value="1"/>
</dbReference>
<feature type="transmembrane region" description="Helical" evidence="7">
    <location>
        <begin position="12"/>
        <end position="31"/>
    </location>
</feature>
<evidence type="ECO:0000256" key="5">
    <source>
        <dbReference type="ARBA" id="ARBA00022777"/>
    </source>
</evidence>
<gene>
    <name evidence="9" type="ORF">HGO97_022420</name>
</gene>
<dbReference type="EMBL" id="JABACJ020000038">
    <property type="protein sequence ID" value="MBU3878556.1"/>
    <property type="molecule type" value="Genomic_DNA"/>
</dbReference>
<keyword evidence="7" id="KW-1133">Transmembrane helix</keyword>
<keyword evidence="7" id="KW-0472">Membrane</keyword>
<name>A0ABS6DAU4_9FIRM</name>
<comment type="caution">
    <text evidence="9">The sequence shown here is derived from an EMBL/GenBank/DDBJ whole genome shotgun (WGS) entry which is preliminary data.</text>
</comment>
<proteinExistence type="predicted"/>
<protein>
    <recommendedName>
        <fullName evidence="2">histidine kinase</fullName>
        <ecNumber evidence="2">2.7.13.3</ecNumber>
    </recommendedName>
</protein>
<keyword evidence="7" id="KW-0812">Transmembrane</keyword>
<dbReference type="PROSITE" id="PS50109">
    <property type="entry name" value="HIS_KIN"/>
    <property type="match status" value="1"/>
</dbReference>
<dbReference type="InterPro" id="IPR050980">
    <property type="entry name" value="2C_sensor_his_kinase"/>
</dbReference>
<keyword evidence="4" id="KW-0808">Transferase</keyword>
<dbReference type="SMART" id="SM00387">
    <property type="entry name" value="HATPase_c"/>
    <property type="match status" value="1"/>
</dbReference>
<evidence type="ECO:0000256" key="1">
    <source>
        <dbReference type="ARBA" id="ARBA00000085"/>
    </source>
</evidence>
<feature type="domain" description="Histidine kinase" evidence="8">
    <location>
        <begin position="306"/>
        <end position="413"/>
    </location>
</feature>
<feature type="transmembrane region" description="Helical" evidence="7">
    <location>
        <begin position="61"/>
        <end position="82"/>
    </location>
</feature>